<evidence type="ECO:0000313" key="1">
    <source>
        <dbReference type="EMBL" id="GAA2166494.1"/>
    </source>
</evidence>
<proteinExistence type="predicted"/>
<protein>
    <submittedName>
        <fullName evidence="1">Uncharacterized protein</fullName>
    </submittedName>
</protein>
<dbReference type="RefSeq" id="WP_344282123.1">
    <property type="nucleotide sequence ID" value="NZ_BAAAMR010000136.1"/>
</dbReference>
<dbReference type="EMBL" id="BAAAMR010000136">
    <property type="protein sequence ID" value="GAA2166494.1"/>
    <property type="molecule type" value="Genomic_DNA"/>
</dbReference>
<reference evidence="1 2" key="1">
    <citation type="journal article" date="2019" name="Int. J. Syst. Evol. Microbiol.">
        <title>The Global Catalogue of Microorganisms (GCM) 10K type strain sequencing project: providing services to taxonomists for standard genome sequencing and annotation.</title>
        <authorList>
            <consortium name="The Broad Institute Genomics Platform"/>
            <consortium name="The Broad Institute Genome Sequencing Center for Infectious Disease"/>
            <person name="Wu L."/>
            <person name="Ma J."/>
        </authorList>
    </citation>
    <scope>NUCLEOTIDE SEQUENCE [LARGE SCALE GENOMIC DNA]</scope>
    <source>
        <strain evidence="1 2">JCM 13850</strain>
    </source>
</reference>
<keyword evidence="2" id="KW-1185">Reference proteome</keyword>
<organism evidence="1 2">
    <name type="scientific">Actinomadura napierensis</name>
    <dbReference type="NCBI Taxonomy" id="267854"/>
    <lineage>
        <taxon>Bacteria</taxon>
        <taxon>Bacillati</taxon>
        <taxon>Actinomycetota</taxon>
        <taxon>Actinomycetes</taxon>
        <taxon>Streptosporangiales</taxon>
        <taxon>Thermomonosporaceae</taxon>
        <taxon>Actinomadura</taxon>
    </lineage>
</organism>
<sequence length="191" mass="21606">MEPLAIQRLLPLAKAAWRFTQEPTMHQVLTAIADAQGRTAARALEDAAASTRPELHLQVALTELCSAYEKYYTRGQNHPSSPAEWVQVLFHAKRAARSRFNAAFLALTIAYICRALRDEPLVEEWRQRGRKLFEESYRELVSIQPGTLVPSFGLPGSSNSIYIGEEDEARYRSKLAALRESFDDAERRLVS</sequence>
<dbReference type="Proteomes" id="UP001501020">
    <property type="component" value="Unassembled WGS sequence"/>
</dbReference>
<comment type="caution">
    <text evidence="1">The sequence shown here is derived from an EMBL/GenBank/DDBJ whole genome shotgun (WGS) entry which is preliminary data.</text>
</comment>
<gene>
    <name evidence="1" type="ORF">GCM10009727_86130</name>
</gene>
<evidence type="ECO:0000313" key="2">
    <source>
        <dbReference type="Proteomes" id="UP001501020"/>
    </source>
</evidence>
<name>A0ABN3AFY9_9ACTN</name>
<accession>A0ABN3AFY9</accession>